<dbReference type="Gene3D" id="2.130.10.10">
    <property type="entry name" value="YVTN repeat-like/Quinoprotein amine dehydrogenase"/>
    <property type="match status" value="2"/>
</dbReference>
<evidence type="ECO:0000256" key="3">
    <source>
        <dbReference type="ARBA" id="ARBA00046343"/>
    </source>
</evidence>
<organism evidence="6 7">
    <name type="scientific">Pyronema omphalodes (strain CBS 100304)</name>
    <name type="common">Pyronema confluens</name>
    <dbReference type="NCBI Taxonomy" id="1076935"/>
    <lineage>
        <taxon>Eukaryota</taxon>
        <taxon>Fungi</taxon>
        <taxon>Dikarya</taxon>
        <taxon>Ascomycota</taxon>
        <taxon>Pezizomycotina</taxon>
        <taxon>Pezizomycetes</taxon>
        <taxon>Pezizales</taxon>
        <taxon>Pyronemataceae</taxon>
        <taxon>Pyronema</taxon>
    </lineage>
</organism>
<accession>U4KYG3</accession>
<dbReference type="InterPro" id="IPR036322">
    <property type="entry name" value="WD40_repeat_dom_sf"/>
</dbReference>
<dbReference type="AlphaFoldDB" id="U4KYG3"/>
<dbReference type="GO" id="GO:0006406">
    <property type="term" value="P:mRNA export from nucleus"/>
    <property type="evidence" value="ECO:0007669"/>
    <property type="project" value="InterPro"/>
</dbReference>
<proteinExistence type="inferred from homology"/>
<dbReference type="EMBL" id="HF935300">
    <property type="protein sequence ID" value="CCX06595.1"/>
    <property type="molecule type" value="Genomic_DNA"/>
</dbReference>
<dbReference type="Proteomes" id="UP000018144">
    <property type="component" value="Unassembled WGS sequence"/>
</dbReference>
<name>U4KYG3_PYROM</name>
<keyword evidence="2" id="KW-0677">Repeat</keyword>
<evidence type="ECO:0000256" key="1">
    <source>
        <dbReference type="ARBA" id="ARBA00022574"/>
    </source>
</evidence>
<dbReference type="GO" id="GO:0000445">
    <property type="term" value="C:THO complex part of transcription export complex"/>
    <property type="evidence" value="ECO:0007669"/>
    <property type="project" value="TreeGrafter"/>
</dbReference>
<dbReference type="STRING" id="1076935.U4KYG3"/>
<evidence type="ECO:0000313" key="6">
    <source>
        <dbReference type="EMBL" id="CCX06595.1"/>
    </source>
</evidence>
<evidence type="ECO:0000256" key="5">
    <source>
        <dbReference type="SAM" id="MobiDB-lite"/>
    </source>
</evidence>
<dbReference type="OMA" id="WNADGRH"/>
<dbReference type="Pfam" id="PF00400">
    <property type="entry name" value="WD40"/>
    <property type="match status" value="4"/>
</dbReference>
<dbReference type="OrthoDB" id="340259at2759"/>
<evidence type="ECO:0000256" key="2">
    <source>
        <dbReference type="ARBA" id="ARBA00022737"/>
    </source>
</evidence>
<feature type="repeat" description="WD" evidence="4">
    <location>
        <begin position="101"/>
        <end position="136"/>
    </location>
</feature>
<dbReference type="PROSITE" id="PS50082">
    <property type="entry name" value="WD_REPEATS_2"/>
    <property type="match status" value="3"/>
</dbReference>
<feature type="repeat" description="WD" evidence="4">
    <location>
        <begin position="226"/>
        <end position="258"/>
    </location>
</feature>
<dbReference type="PANTHER" id="PTHR22839:SF0">
    <property type="entry name" value="THO COMPLEX SUBUNIT 3"/>
    <property type="match status" value="1"/>
</dbReference>
<dbReference type="PANTHER" id="PTHR22839">
    <property type="entry name" value="THO COMPLEX SUBUNIT 3 THO3"/>
    <property type="match status" value="1"/>
</dbReference>
<dbReference type="PROSITE" id="PS50294">
    <property type="entry name" value="WD_REPEATS_REGION"/>
    <property type="match status" value="1"/>
</dbReference>
<dbReference type="SUPFAM" id="SSF50978">
    <property type="entry name" value="WD40 repeat-like"/>
    <property type="match status" value="1"/>
</dbReference>
<feature type="compositionally biased region" description="Basic and acidic residues" evidence="5">
    <location>
        <begin position="9"/>
        <end position="26"/>
    </location>
</feature>
<feature type="region of interest" description="Disordered" evidence="5">
    <location>
        <begin position="1"/>
        <end position="35"/>
    </location>
</feature>
<dbReference type="SMART" id="SM00320">
    <property type="entry name" value="WD40"/>
    <property type="match status" value="7"/>
</dbReference>
<protein>
    <submittedName>
        <fullName evidence="6">Similar to THO complex subunit 3 acc. no. Q29RH4</fullName>
    </submittedName>
</protein>
<evidence type="ECO:0000313" key="7">
    <source>
        <dbReference type="Proteomes" id="UP000018144"/>
    </source>
</evidence>
<dbReference type="InterPro" id="IPR001680">
    <property type="entry name" value="WD40_rpt"/>
</dbReference>
<evidence type="ECO:0000256" key="4">
    <source>
        <dbReference type="PROSITE-ProRule" id="PRU00221"/>
    </source>
</evidence>
<sequence length="351" mass="38562">MSYPPRRPTTKDKDRISLSASKDRGRVAPTMDDSSLPLTPASAGYYFSNLKPRTIHEAGRNITIKDMNWSPPGTRVACALSDKLVRVWNPDKPEVRNSTELKGHTMPPCAVVWNPTHSDLLASCSPDGTVRFWDYRIKASLGVVATGGENIALAWHPSGETVVVATRDDKLYIITTATKTISNMHSLPTSVHSVMFSNNGETLLLSTVEGTVLFYSFPDLKPIHSIEAHASAALCMELDQRGVHLAVGGSDAVVGIWDTNEWICTRMLRGMDAPVKSVGFSFDGQFICAGSDEKDSHDIQIVHVDSGDVVHTYHTPHPVTNVKWHPHRYTLAYSGDPSGMRIILQSNDMLK</sequence>
<keyword evidence="1 4" id="KW-0853">WD repeat</keyword>
<reference evidence="6 7" key="1">
    <citation type="journal article" date="2013" name="PLoS Genet.">
        <title>The genome and development-dependent transcriptomes of Pyronema confluens: a window into fungal evolution.</title>
        <authorList>
            <person name="Traeger S."/>
            <person name="Altegoer F."/>
            <person name="Freitag M."/>
            <person name="Gabaldon T."/>
            <person name="Kempken F."/>
            <person name="Kumar A."/>
            <person name="Marcet-Houben M."/>
            <person name="Poggeler S."/>
            <person name="Stajich J.E."/>
            <person name="Nowrousian M."/>
        </authorList>
    </citation>
    <scope>NUCLEOTIDE SEQUENCE [LARGE SCALE GENOMIC DNA]</scope>
    <source>
        <strain evidence="7">CBS 100304</strain>
        <tissue evidence="6">Vegetative mycelium</tissue>
    </source>
</reference>
<comment type="similarity">
    <text evidence="3">Belongs to the THOC3 family.</text>
</comment>
<dbReference type="InterPro" id="IPR040132">
    <property type="entry name" value="Tex1/THOC3"/>
</dbReference>
<feature type="repeat" description="WD" evidence="4">
    <location>
        <begin position="57"/>
        <end position="98"/>
    </location>
</feature>
<keyword evidence="7" id="KW-1185">Reference proteome</keyword>
<dbReference type="InterPro" id="IPR015943">
    <property type="entry name" value="WD40/YVTN_repeat-like_dom_sf"/>
</dbReference>
<gene>
    <name evidence="6" type="ORF">PCON_06182</name>
</gene>
<dbReference type="eggNOG" id="KOG1407">
    <property type="taxonomic scope" value="Eukaryota"/>
</dbReference>